<dbReference type="GO" id="GO:0006412">
    <property type="term" value="P:translation"/>
    <property type="evidence" value="ECO:0007669"/>
    <property type="project" value="InterPro"/>
</dbReference>
<evidence type="ECO:0000313" key="8">
    <source>
        <dbReference type="EMBL" id="SMN22553.1"/>
    </source>
</evidence>
<sequence>MSGVLLRSSLSNVLKTRIGITTIVRNVLTRSFSLSTFNTINRATLRSPLNLVVATRGFKVKSSLKKFCKDCYIVRRKGRVYVYCKSNHKHKQRSG</sequence>
<keyword evidence="6 7" id="KW-0687">Ribonucleoprotein</keyword>
<comment type="subcellular location">
    <subcellularLocation>
        <location evidence="1">Mitochondrion</location>
    </subcellularLocation>
</comment>
<dbReference type="InterPro" id="IPR000473">
    <property type="entry name" value="Ribosomal_bL36"/>
</dbReference>
<evidence type="ECO:0000256" key="1">
    <source>
        <dbReference type="ARBA" id="ARBA00004173"/>
    </source>
</evidence>
<dbReference type="Proteomes" id="UP000196158">
    <property type="component" value="Unassembled WGS sequence"/>
</dbReference>
<evidence type="ECO:0000256" key="4">
    <source>
        <dbReference type="ARBA" id="ARBA00022980"/>
    </source>
</evidence>
<keyword evidence="3" id="KW-0809">Transit peptide</keyword>
<comment type="similarity">
    <text evidence="2 7">Belongs to the bacterial ribosomal protein bL36 family.</text>
</comment>
<dbReference type="PANTHER" id="PTHR46909">
    <property type="entry name" value="39S RIBOSOMAL PROTEIN L36, MITOCHONDRIAL"/>
    <property type="match status" value="1"/>
</dbReference>
<keyword evidence="4 7" id="KW-0689">Ribosomal protein</keyword>
<protein>
    <recommendedName>
        <fullName evidence="7">Ribosomal protein</fullName>
    </recommendedName>
</protein>
<organism evidence="8 9">
    <name type="scientific">Maudiozyma saulgeensis</name>
    <dbReference type="NCBI Taxonomy" id="1789683"/>
    <lineage>
        <taxon>Eukaryota</taxon>
        <taxon>Fungi</taxon>
        <taxon>Dikarya</taxon>
        <taxon>Ascomycota</taxon>
        <taxon>Saccharomycotina</taxon>
        <taxon>Saccharomycetes</taxon>
        <taxon>Saccharomycetales</taxon>
        <taxon>Saccharomycetaceae</taxon>
        <taxon>Maudiozyma</taxon>
    </lineage>
</organism>
<evidence type="ECO:0000256" key="5">
    <source>
        <dbReference type="ARBA" id="ARBA00023128"/>
    </source>
</evidence>
<dbReference type="Pfam" id="PF00444">
    <property type="entry name" value="Ribosomal_L36"/>
    <property type="match status" value="1"/>
</dbReference>
<dbReference type="InterPro" id="IPR052143">
    <property type="entry name" value="Mitoribosomal_bL36m"/>
</dbReference>
<dbReference type="AlphaFoldDB" id="A0A1X7RA55"/>
<evidence type="ECO:0000313" key="9">
    <source>
        <dbReference type="Proteomes" id="UP000196158"/>
    </source>
</evidence>
<keyword evidence="9" id="KW-1185">Reference proteome</keyword>
<evidence type="ECO:0000256" key="7">
    <source>
        <dbReference type="RuleBase" id="RU000570"/>
    </source>
</evidence>
<gene>
    <name evidence="8" type="ORF">KASA_0G01628G</name>
</gene>
<reference evidence="8 9" key="1">
    <citation type="submission" date="2017-04" db="EMBL/GenBank/DDBJ databases">
        <authorList>
            <person name="Afonso C.L."/>
            <person name="Miller P.J."/>
            <person name="Scott M.A."/>
            <person name="Spackman E."/>
            <person name="Goraichik I."/>
            <person name="Dimitrov K.M."/>
            <person name="Suarez D.L."/>
            <person name="Swayne D.E."/>
        </authorList>
    </citation>
    <scope>NUCLEOTIDE SEQUENCE [LARGE SCALE GENOMIC DNA]</scope>
</reference>
<evidence type="ECO:0000256" key="3">
    <source>
        <dbReference type="ARBA" id="ARBA00022946"/>
    </source>
</evidence>
<dbReference type="EMBL" id="FXLY01000012">
    <property type="protein sequence ID" value="SMN22553.1"/>
    <property type="molecule type" value="Genomic_DNA"/>
</dbReference>
<name>A0A1X7RA55_9SACH</name>
<evidence type="ECO:0000256" key="2">
    <source>
        <dbReference type="ARBA" id="ARBA00007645"/>
    </source>
</evidence>
<dbReference type="NCBIfam" id="TIGR01022">
    <property type="entry name" value="rpmJ_bact"/>
    <property type="match status" value="1"/>
</dbReference>
<dbReference type="GO" id="GO:0005762">
    <property type="term" value="C:mitochondrial large ribosomal subunit"/>
    <property type="evidence" value="ECO:0007669"/>
    <property type="project" value="TreeGrafter"/>
</dbReference>
<dbReference type="HAMAP" id="MF_00251">
    <property type="entry name" value="Ribosomal_bL36"/>
    <property type="match status" value="1"/>
</dbReference>
<dbReference type="InterPro" id="IPR035977">
    <property type="entry name" value="Ribosomal_bL36_sp"/>
</dbReference>
<dbReference type="STRING" id="1789683.A0A1X7RA55"/>
<dbReference type="GO" id="GO:0003735">
    <property type="term" value="F:structural constituent of ribosome"/>
    <property type="evidence" value="ECO:0007669"/>
    <property type="project" value="InterPro"/>
</dbReference>
<proteinExistence type="inferred from homology"/>
<dbReference type="OrthoDB" id="10265903at2759"/>
<dbReference type="PANTHER" id="PTHR46909:SF1">
    <property type="entry name" value="LARGE RIBOSOMAL SUBUNIT PROTEIN BL36M"/>
    <property type="match status" value="1"/>
</dbReference>
<dbReference type="SUPFAM" id="SSF57840">
    <property type="entry name" value="Ribosomal protein L36"/>
    <property type="match status" value="1"/>
</dbReference>
<keyword evidence="5" id="KW-0496">Mitochondrion</keyword>
<evidence type="ECO:0000256" key="6">
    <source>
        <dbReference type="ARBA" id="ARBA00023274"/>
    </source>
</evidence>
<accession>A0A1X7RA55</accession>